<proteinExistence type="inferred from homology"/>
<dbReference type="CDD" id="cd00683">
    <property type="entry name" value="Trans_IPPS_HH"/>
    <property type="match status" value="1"/>
</dbReference>
<dbReference type="InterPro" id="IPR019845">
    <property type="entry name" value="Squalene/phytoene_synthase_CS"/>
</dbReference>
<dbReference type="Pfam" id="PF00494">
    <property type="entry name" value="SQS_PSY"/>
    <property type="match status" value="1"/>
</dbReference>
<comment type="caution">
    <text evidence="7">The sequence shown here is derived from an EMBL/GenBank/DDBJ whole genome shotgun (WGS) entry which is preliminary data.</text>
</comment>
<sequence length="436" mass="49048">MLVGNRGTAASTSRPCSDLPPRHLHAEGVCLEPLRRKPSAKALNKRTHRKACQAATLESGTSSNPAQTARVQENRIPASNILIQSQPEIRLAGQDVEDAALKACVQHHLQYPQGLQINMGHDSGALSDAYKRCGDITQMYAKTFYLGTQLMTPEKARAIWAIYVWCRRTDELVDGPNASRITPMALDRWQERLEATFDGKPYDILDAALTETVSRFPVAIQPFKDMIEGMRMDLVKPRYQTFDELYEYCYRVAGTVGLMSTPVMGIDPSYKGELGPVYKAALALGTANQLTNILRDVGEDAVERDRIYVPLDDLNKFGISEREVTEGLMFAAHNGQIDDRWQAFMRFQIARARQYFADAEAGVGDLDRDARWPVWSALILYRQILDSIEANGYNNFTKRAYVPKWRKLASLPAAFVRANMPVIMQQKQQQQAQISQ</sequence>
<evidence type="ECO:0000256" key="2">
    <source>
        <dbReference type="ARBA" id="ARBA00006251"/>
    </source>
</evidence>
<comment type="catalytic activity">
    <reaction evidence="1">
        <text>2 (2E,6E,10E)-geranylgeranyl diphosphate = 15-cis-phytoene + 2 diphosphate</text>
        <dbReference type="Rhea" id="RHEA:34475"/>
        <dbReference type="ChEBI" id="CHEBI:27787"/>
        <dbReference type="ChEBI" id="CHEBI:33019"/>
        <dbReference type="ChEBI" id="CHEBI:58756"/>
        <dbReference type="EC" id="2.5.1.32"/>
    </reaction>
</comment>
<feature type="region of interest" description="Disordered" evidence="6">
    <location>
        <begin position="1"/>
        <end position="22"/>
    </location>
</feature>
<evidence type="ECO:0000256" key="4">
    <source>
        <dbReference type="ARBA" id="ARBA00022679"/>
    </source>
</evidence>
<dbReference type="SFLD" id="SFLDG01018">
    <property type="entry name" value="Squalene/Phytoene_Synthase_Lik"/>
    <property type="match status" value="1"/>
</dbReference>
<evidence type="ECO:0000256" key="5">
    <source>
        <dbReference type="ARBA" id="ARBA00022746"/>
    </source>
</evidence>
<accession>A0AAW1RY78</accession>
<dbReference type="InterPro" id="IPR033904">
    <property type="entry name" value="Trans_IPPS_HH"/>
</dbReference>
<organism evidence="7 8">
    <name type="scientific">Apatococcus lobatus</name>
    <dbReference type="NCBI Taxonomy" id="904363"/>
    <lineage>
        <taxon>Eukaryota</taxon>
        <taxon>Viridiplantae</taxon>
        <taxon>Chlorophyta</taxon>
        <taxon>core chlorophytes</taxon>
        <taxon>Trebouxiophyceae</taxon>
        <taxon>Chlorellales</taxon>
        <taxon>Chlorellaceae</taxon>
        <taxon>Apatococcus</taxon>
    </lineage>
</organism>
<dbReference type="GO" id="GO:0004311">
    <property type="term" value="F:geranylgeranyl diphosphate synthase activity"/>
    <property type="evidence" value="ECO:0007669"/>
    <property type="project" value="InterPro"/>
</dbReference>
<reference evidence="7 8" key="1">
    <citation type="journal article" date="2024" name="Nat. Commun.">
        <title>Phylogenomics reveals the evolutionary origins of lichenization in chlorophyte algae.</title>
        <authorList>
            <person name="Puginier C."/>
            <person name="Libourel C."/>
            <person name="Otte J."/>
            <person name="Skaloud P."/>
            <person name="Haon M."/>
            <person name="Grisel S."/>
            <person name="Petersen M."/>
            <person name="Berrin J.G."/>
            <person name="Delaux P.M."/>
            <person name="Dal Grande F."/>
            <person name="Keller J."/>
        </authorList>
    </citation>
    <scope>NUCLEOTIDE SEQUENCE [LARGE SCALE GENOMIC DNA]</scope>
    <source>
        <strain evidence="7 8">SAG 2145</strain>
    </source>
</reference>
<comment type="similarity">
    <text evidence="2">Belongs to the phytoene/squalene synthase family.</text>
</comment>
<evidence type="ECO:0000256" key="1">
    <source>
        <dbReference type="ARBA" id="ARBA00001805"/>
    </source>
</evidence>
<dbReference type="EC" id="2.5.1.32" evidence="3"/>
<dbReference type="Proteomes" id="UP001438707">
    <property type="component" value="Unassembled WGS sequence"/>
</dbReference>
<protein>
    <recommendedName>
        <fullName evidence="3">15-cis-phytoene synthase</fullName>
        <ecNumber evidence="3">2.5.1.32</ecNumber>
    </recommendedName>
</protein>
<dbReference type="InterPro" id="IPR002060">
    <property type="entry name" value="Squ/phyt_synthse"/>
</dbReference>
<evidence type="ECO:0000313" key="7">
    <source>
        <dbReference type="EMBL" id="KAK9838778.1"/>
    </source>
</evidence>
<dbReference type="InterPro" id="IPR008949">
    <property type="entry name" value="Isoprenoid_synthase_dom_sf"/>
</dbReference>
<dbReference type="SFLD" id="SFLDG01212">
    <property type="entry name" value="Phytoene_synthase_like"/>
    <property type="match status" value="1"/>
</dbReference>
<dbReference type="GO" id="GO:0009536">
    <property type="term" value="C:plastid"/>
    <property type="evidence" value="ECO:0007669"/>
    <property type="project" value="UniProtKB-ARBA"/>
</dbReference>
<dbReference type="GO" id="GO:0046905">
    <property type="term" value="F:15-cis-phytoene synthase activity"/>
    <property type="evidence" value="ECO:0007669"/>
    <property type="project" value="UniProtKB-EC"/>
</dbReference>
<dbReference type="PROSITE" id="PS01044">
    <property type="entry name" value="SQUALEN_PHYTOEN_SYN_1"/>
    <property type="match status" value="1"/>
</dbReference>
<keyword evidence="8" id="KW-1185">Reference proteome</keyword>
<dbReference type="AlphaFoldDB" id="A0AAW1RY78"/>
<keyword evidence="4" id="KW-0808">Transferase</keyword>
<dbReference type="Gene3D" id="1.10.600.10">
    <property type="entry name" value="Farnesyl Diphosphate Synthase"/>
    <property type="match status" value="1"/>
</dbReference>
<dbReference type="SUPFAM" id="SSF48576">
    <property type="entry name" value="Terpenoid synthases"/>
    <property type="match status" value="1"/>
</dbReference>
<dbReference type="SFLD" id="SFLDS00005">
    <property type="entry name" value="Isoprenoid_Synthase_Type_I"/>
    <property type="match status" value="1"/>
</dbReference>
<dbReference type="PROSITE" id="PS01045">
    <property type="entry name" value="SQUALEN_PHYTOEN_SYN_2"/>
    <property type="match status" value="1"/>
</dbReference>
<gene>
    <name evidence="7" type="ORF">WJX74_003227</name>
</gene>
<evidence type="ECO:0000256" key="6">
    <source>
        <dbReference type="SAM" id="MobiDB-lite"/>
    </source>
</evidence>
<keyword evidence="5" id="KW-0125">Carotenoid biosynthesis</keyword>
<dbReference type="PANTHER" id="PTHR31480">
    <property type="entry name" value="BIFUNCTIONAL LYCOPENE CYCLASE/PHYTOENE SYNTHASE"/>
    <property type="match status" value="1"/>
</dbReference>
<dbReference type="FunFam" id="1.10.600.10:FF:000004">
    <property type="entry name" value="Phytoene synthase chloroplastic"/>
    <property type="match status" value="1"/>
</dbReference>
<evidence type="ECO:0000256" key="3">
    <source>
        <dbReference type="ARBA" id="ARBA00012396"/>
    </source>
</evidence>
<evidence type="ECO:0000313" key="8">
    <source>
        <dbReference type="Proteomes" id="UP001438707"/>
    </source>
</evidence>
<name>A0AAW1RY78_9CHLO</name>
<dbReference type="GO" id="GO:0051996">
    <property type="term" value="F:squalene synthase [NAD(P)H] activity"/>
    <property type="evidence" value="ECO:0007669"/>
    <property type="project" value="InterPro"/>
</dbReference>
<dbReference type="InterPro" id="IPR044843">
    <property type="entry name" value="Trans_IPPS_bact-type"/>
</dbReference>
<dbReference type="GO" id="GO:0016117">
    <property type="term" value="P:carotenoid biosynthetic process"/>
    <property type="evidence" value="ECO:0007669"/>
    <property type="project" value="UniProtKB-KW"/>
</dbReference>
<dbReference type="EMBL" id="JALJOS010000005">
    <property type="protein sequence ID" value="KAK9838778.1"/>
    <property type="molecule type" value="Genomic_DNA"/>
</dbReference>